<feature type="domain" description="ExoP galactose-binding-like" evidence="1">
    <location>
        <begin position="69"/>
        <end position="214"/>
    </location>
</feature>
<evidence type="ECO:0000313" key="2">
    <source>
        <dbReference type="EMBL" id="GAL04407.1"/>
    </source>
</evidence>
<name>A0A090R9Y2_9GAMM</name>
<evidence type="ECO:0000259" key="1">
    <source>
        <dbReference type="Pfam" id="PF18559"/>
    </source>
</evidence>
<reference evidence="2 3" key="1">
    <citation type="journal article" date="2014" name="Genome Announc.">
        <title>Draft Genome Sequences of Two Vibrionaceae Species, Vibrio ponticus C121 and Photobacterium aphoticum C119, Isolated as Coral Reef Microbiota.</title>
        <authorList>
            <person name="Al-saari N."/>
            <person name="Meirelles P.M."/>
            <person name="Mino S."/>
            <person name="Suda W."/>
            <person name="Oshima K."/>
            <person name="Hattori M."/>
            <person name="Ohkuma M."/>
            <person name="Thompson F.L."/>
            <person name="Gomez-Gil B."/>
            <person name="Sawabe T."/>
            <person name="Sawabe T."/>
        </authorList>
    </citation>
    <scope>NUCLEOTIDE SEQUENCE [LARGE SCALE GENOMIC DNA]</scope>
    <source>
        <strain evidence="2 3">JCM 19237</strain>
    </source>
</reference>
<dbReference type="STRING" id="754436.JCM19237_1079"/>
<dbReference type="InterPro" id="IPR041443">
    <property type="entry name" value="Exop_C"/>
</dbReference>
<dbReference type="Pfam" id="PF18559">
    <property type="entry name" value="Exop_C"/>
    <property type="match status" value="1"/>
</dbReference>
<comment type="caution">
    <text evidence="2">The sequence shown here is derived from an EMBL/GenBank/DDBJ whole genome shotgun (WGS) entry which is preliminary data.</text>
</comment>
<dbReference type="Proteomes" id="UP000029227">
    <property type="component" value="Unassembled WGS sequence"/>
</dbReference>
<protein>
    <recommendedName>
        <fullName evidence="1">ExoP galactose-binding-like domain-containing protein</fullName>
    </recommendedName>
</protein>
<evidence type="ECO:0000313" key="3">
    <source>
        <dbReference type="Proteomes" id="UP000029227"/>
    </source>
</evidence>
<organism evidence="2 3">
    <name type="scientific">Photobacterium aphoticum</name>
    <dbReference type="NCBI Taxonomy" id="754436"/>
    <lineage>
        <taxon>Bacteria</taxon>
        <taxon>Pseudomonadati</taxon>
        <taxon>Pseudomonadota</taxon>
        <taxon>Gammaproteobacteria</taxon>
        <taxon>Vibrionales</taxon>
        <taxon>Vibrionaceae</taxon>
        <taxon>Photobacterium</taxon>
    </lineage>
</organism>
<dbReference type="Gene3D" id="2.60.120.430">
    <property type="entry name" value="Galactose-binding lectin"/>
    <property type="match status" value="1"/>
</dbReference>
<sequence>MDMEININKKALIVSGLSLSLLAGCLDDPYHYPEEEVVPPPPSNTSKIYGPESDGTFALSVIDKDALQAPINTEGFVSQGNVSTSNISGQTQGNLNLRITESAAARLVAHSSNSANLDMDIADPATSTLQFALRVMDKPAVDQDIYLTTQREDGIDLGKVSLTSAVMAYTGAAPQTVKVPLSCFTDAGMDYSDTLAPFVLHSSSNLNVDIGDIRVVTNSVEEDHVLACHTASTLVKPDGDTNVSKMFVIDAPDGQGWASALYMDDGRQ</sequence>
<gene>
    <name evidence="2" type="ORF">JCM19237_1079</name>
</gene>
<proteinExistence type="predicted"/>
<dbReference type="EMBL" id="BBMN01000004">
    <property type="protein sequence ID" value="GAL04407.1"/>
    <property type="molecule type" value="Genomic_DNA"/>
</dbReference>
<accession>A0A090R9Y2</accession>
<dbReference type="AlphaFoldDB" id="A0A090R9Y2"/>